<proteinExistence type="predicted"/>
<organism evidence="2 3">
    <name type="scientific">Pararhodobacter aggregans</name>
    <dbReference type="NCBI Taxonomy" id="404875"/>
    <lineage>
        <taxon>Bacteria</taxon>
        <taxon>Pseudomonadati</taxon>
        <taxon>Pseudomonadota</taxon>
        <taxon>Alphaproteobacteria</taxon>
        <taxon>Rhodobacterales</taxon>
        <taxon>Paracoccaceae</taxon>
        <taxon>Pararhodobacter</taxon>
    </lineage>
</organism>
<evidence type="ECO:0000313" key="3">
    <source>
        <dbReference type="Proteomes" id="UP000244810"/>
    </source>
</evidence>
<evidence type="ECO:0000313" key="2">
    <source>
        <dbReference type="EMBL" id="PVE46315.1"/>
    </source>
</evidence>
<feature type="chain" id="PRO_5015636978" description="Ig-like domain-containing protein" evidence="1">
    <location>
        <begin position="26"/>
        <end position="150"/>
    </location>
</feature>
<dbReference type="RefSeq" id="WP_107753233.1">
    <property type="nucleotide sequence ID" value="NZ_QBKF01000009.1"/>
</dbReference>
<keyword evidence="1" id="KW-0732">Signal</keyword>
<dbReference type="Proteomes" id="UP000244810">
    <property type="component" value="Unassembled WGS sequence"/>
</dbReference>
<name>A0A2T7UNL4_9RHOB</name>
<dbReference type="OrthoDB" id="8517082at2"/>
<protein>
    <recommendedName>
        <fullName evidence="4">Ig-like domain-containing protein</fullName>
    </recommendedName>
</protein>
<evidence type="ECO:0008006" key="4">
    <source>
        <dbReference type="Google" id="ProtNLM"/>
    </source>
</evidence>
<feature type="signal peptide" evidence="1">
    <location>
        <begin position="1"/>
        <end position="25"/>
    </location>
</feature>
<dbReference type="EMBL" id="QDDR01000009">
    <property type="protein sequence ID" value="PVE46315.1"/>
    <property type="molecule type" value="Genomic_DNA"/>
</dbReference>
<dbReference type="AlphaFoldDB" id="A0A2T7UNL4"/>
<evidence type="ECO:0000256" key="1">
    <source>
        <dbReference type="SAM" id="SignalP"/>
    </source>
</evidence>
<sequence length="150" mass="15840">MLSLKSLLTASLAALMLPMAASAHAPDPAIARVMPMISALMEAPSARLYRSEYMRIPTLRPTYQLGPVIPHLRLRLHCVVSGTPVEFPDDLHIWADFPVAAGTVAHWNVTGTAMQGSVVLPALAAGEPYFVSHALPGGWPAGAACSAFGN</sequence>
<gene>
    <name evidence="2" type="ORF">DDE23_16875</name>
</gene>
<reference evidence="2 3" key="1">
    <citation type="journal article" date="2011" name="Syst. Appl. Microbiol.">
        <title>Defluviimonas denitrificans gen. nov., sp. nov., and Pararhodobacter aggregans gen. nov., sp. nov., non-phototrophic Rhodobacteraceae from the biofilter of a marine aquaculture.</title>
        <authorList>
            <person name="Foesel B.U."/>
            <person name="Drake H.L."/>
            <person name="Schramm A."/>
        </authorList>
    </citation>
    <scope>NUCLEOTIDE SEQUENCE [LARGE SCALE GENOMIC DNA]</scope>
    <source>
        <strain evidence="2 3">D1-19</strain>
    </source>
</reference>
<accession>A0A2T7UNL4</accession>
<keyword evidence="3" id="KW-1185">Reference proteome</keyword>
<comment type="caution">
    <text evidence="2">The sequence shown here is derived from an EMBL/GenBank/DDBJ whole genome shotgun (WGS) entry which is preliminary data.</text>
</comment>